<dbReference type="AlphaFoldDB" id="A0A1P8WQX1"/>
<feature type="transmembrane region" description="Helical" evidence="1">
    <location>
        <begin position="519"/>
        <end position="539"/>
    </location>
</feature>
<feature type="transmembrane region" description="Helical" evidence="1">
    <location>
        <begin position="1124"/>
        <end position="1149"/>
    </location>
</feature>
<dbReference type="SUPFAM" id="SSF82714">
    <property type="entry name" value="Multidrug efflux transporter AcrB TolC docking domain, DN and DC subdomains"/>
    <property type="match status" value="2"/>
</dbReference>
<organism evidence="2 3">
    <name type="scientific">Fuerstiella marisgermanici</name>
    <dbReference type="NCBI Taxonomy" id="1891926"/>
    <lineage>
        <taxon>Bacteria</taxon>
        <taxon>Pseudomonadati</taxon>
        <taxon>Planctomycetota</taxon>
        <taxon>Planctomycetia</taxon>
        <taxon>Planctomycetales</taxon>
        <taxon>Planctomycetaceae</taxon>
        <taxon>Fuerstiella</taxon>
    </lineage>
</organism>
<dbReference type="InterPro" id="IPR001036">
    <property type="entry name" value="Acrflvin-R"/>
</dbReference>
<dbReference type="PRINTS" id="PR00702">
    <property type="entry name" value="ACRIFLAVINRP"/>
</dbReference>
<gene>
    <name evidence="2" type="primary">cusA</name>
    <name evidence="2" type="ORF">Fuma_06126</name>
</gene>
<reference evidence="2 3" key="1">
    <citation type="journal article" date="2016" name="Front. Microbiol.">
        <title>Fuerstia marisgermanicae gen. nov., sp. nov., an Unusual Member of the Phylum Planctomycetes from the German Wadden Sea.</title>
        <authorList>
            <person name="Kohn T."/>
            <person name="Heuer A."/>
            <person name="Jogler M."/>
            <person name="Vollmers J."/>
            <person name="Boedeker C."/>
            <person name="Bunk B."/>
            <person name="Rast P."/>
            <person name="Borchert D."/>
            <person name="Glockner I."/>
            <person name="Freese H.M."/>
            <person name="Klenk H.P."/>
            <person name="Overmann J."/>
            <person name="Kaster A.K."/>
            <person name="Rohde M."/>
            <person name="Wiegand S."/>
            <person name="Jogler C."/>
        </authorList>
    </citation>
    <scope>NUCLEOTIDE SEQUENCE [LARGE SCALE GENOMIC DNA]</scope>
    <source>
        <strain evidence="2 3">NH11</strain>
    </source>
</reference>
<feature type="transmembrane region" description="Helical" evidence="1">
    <location>
        <begin position="1095"/>
        <end position="1112"/>
    </location>
</feature>
<feature type="transmembrane region" description="Helical" evidence="1">
    <location>
        <begin position="485"/>
        <end position="507"/>
    </location>
</feature>
<dbReference type="GO" id="GO:0005886">
    <property type="term" value="C:plasma membrane"/>
    <property type="evidence" value="ECO:0007669"/>
    <property type="project" value="TreeGrafter"/>
</dbReference>
<feature type="transmembrane region" description="Helical" evidence="1">
    <location>
        <begin position="1016"/>
        <end position="1038"/>
    </location>
</feature>
<evidence type="ECO:0000313" key="2">
    <source>
        <dbReference type="EMBL" id="APZ96457.1"/>
    </source>
</evidence>
<evidence type="ECO:0000313" key="3">
    <source>
        <dbReference type="Proteomes" id="UP000187735"/>
    </source>
</evidence>
<dbReference type="InterPro" id="IPR027463">
    <property type="entry name" value="AcrB_DN_DC_subdom"/>
</dbReference>
<dbReference type="GO" id="GO:0042910">
    <property type="term" value="F:xenobiotic transmembrane transporter activity"/>
    <property type="evidence" value="ECO:0007669"/>
    <property type="project" value="TreeGrafter"/>
</dbReference>
<dbReference type="EMBL" id="CP017641">
    <property type="protein sequence ID" value="APZ96457.1"/>
    <property type="molecule type" value="Genomic_DNA"/>
</dbReference>
<dbReference type="OrthoDB" id="219750at2"/>
<dbReference type="SUPFAM" id="SSF82693">
    <property type="entry name" value="Multidrug efflux transporter AcrB pore domain, PN1, PN2, PC1 and PC2 subdomains"/>
    <property type="match status" value="2"/>
</dbReference>
<accession>A0A1P8WQX1</accession>
<dbReference type="Gene3D" id="3.30.70.1440">
    <property type="entry name" value="Multidrug efflux transporter AcrB pore domain"/>
    <property type="match status" value="1"/>
</dbReference>
<dbReference type="SUPFAM" id="SSF82866">
    <property type="entry name" value="Multidrug efflux transporter AcrB transmembrane domain"/>
    <property type="match status" value="2"/>
</dbReference>
<keyword evidence="3" id="KW-1185">Reference proteome</keyword>
<dbReference type="Gene3D" id="1.20.1640.10">
    <property type="entry name" value="Multidrug efflux transporter AcrB transmembrane domain"/>
    <property type="match status" value="3"/>
</dbReference>
<feature type="transmembrane region" description="Helical" evidence="1">
    <location>
        <begin position="1044"/>
        <end position="1066"/>
    </location>
</feature>
<dbReference type="Gene3D" id="3.30.70.1430">
    <property type="entry name" value="Multidrug efflux transporter AcrB pore domain"/>
    <property type="match status" value="2"/>
</dbReference>
<evidence type="ECO:0000256" key="1">
    <source>
        <dbReference type="SAM" id="Phobius"/>
    </source>
</evidence>
<protein>
    <submittedName>
        <fullName evidence="2">Cation efflux system protein CusA</fullName>
    </submittedName>
</protein>
<dbReference type="PANTHER" id="PTHR32063:SF19">
    <property type="entry name" value="CATION EFFLUX SYSTEM PROTEIN CUSA"/>
    <property type="match status" value="1"/>
</dbReference>
<proteinExistence type="predicted"/>
<feature type="transmembrane region" description="Helical" evidence="1">
    <location>
        <begin position="452"/>
        <end position="473"/>
    </location>
</feature>
<feature type="transmembrane region" description="Helical" evidence="1">
    <location>
        <begin position="551"/>
        <end position="569"/>
    </location>
</feature>
<feature type="transmembrane region" description="Helical" evidence="1">
    <location>
        <begin position="990"/>
        <end position="1009"/>
    </location>
</feature>
<dbReference type="Pfam" id="PF00873">
    <property type="entry name" value="ACR_tran"/>
    <property type="match status" value="2"/>
</dbReference>
<dbReference type="RefSeq" id="WP_077027480.1">
    <property type="nucleotide sequence ID" value="NZ_CP017641.1"/>
</dbReference>
<dbReference type="Gene3D" id="3.30.2090.10">
    <property type="entry name" value="Multidrug efflux transporter AcrB TolC docking domain, DN and DC subdomains"/>
    <property type="match status" value="2"/>
</dbReference>
<dbReference type="KEGG" id="fmr:Fuma_06126"/>
<keyword evidence="1" id="KW-0472">Membrane</keyword>
<name>A0A1P8WQX1_9PLAN</name>
<feature type="transmembrane region" description="Helical" evidence="1">
    <location>
        <begin position="602"/>
        <end position="622"/>
    </location>
</feature>
<keyword evidence="1" id="KW-0812">Transmembrane</keyword>
<dbReference type="STRING" id="1891926.Fuma_06126"/>
<dbReference type="Gene3D" id="3.30.70.1320">
    <property type="entry name" value="Multidrug efflux transporter AcrB pore domain like"/>
    <property type="match status" value="1"/>
</dbReference>
<dbReference type="Proteomes" id="UP000187735">
    <property type="component" value="Chromosome"/>
</dbReference>
<sequence length="1177" mass="127930">MKWLLTFCLRERFLVLLAMFGLIAAGWYSAQTVPIDAIPNVGENQVIVLTEWMGRSPKDIEDQVTYPLSVALQAVPGAKSVRGKSMFGFSFVQVTFGDDIDFYWARSRVSEQLTTVAGSLPDDVSPVLAPDATALGQIYYYVLEPPAGMDLAELRSKQDFFVKYSLQSVEGVAEVASIGGYVKQYQIDVDPDELRYHNLPLSSVITAVKASNIDVGAKTIEQSGMEFIVRGRGFIGSGKSEAETIEQIKDTVVATRDGVPVTIGQLAAVQTGPAFRRGALDFNGQEAVGGVVVMRYGENPRAVIDRLEEKIASLEKDLGGIRIVGVYDRTLLIDETIGTLTKALTEETIITIIVMILFLLHIRASLIIALTLPTAVLMSFIAMRVFGVDANIMSLAGTAIAIGTMVDMGIIVLENIYEGLAEWEVAQASGDSTSAKAGATQFDVIRDSAAEVIPAVMTAVTTTIVSFLPVFFLTGRDHRMFSPLAWTKTFALAASLIVAVTLVPMLCRMLLTGGKKKTFTTVASSLGFAVLLTSLTYLWRSQLSSATHLPVSLLMLLAVCVGLLVGWWMSRERVRSMEENPVSRFVRWLYGGRLQFALNHKLIALAFPATILFVGLGAWLGFPTILQPVERFARSMGAELNNVPGYVDAKHTFTGLKSDDWIALDEGSWFYMPSLYPAAGFTQAMEVLQTQDAMIKQIPEVANVLGKIGRVESALDPAPAAMIETYIMLKPKSEWREGVTERSIWDEINKVATVPGVTPASPLQPIEGRVVMLQSGIKASMAIRIYGDDLQGLSEAALAVSDHLKSLPMVNAGTVSPDIVMGKPYVEFEVDRKEAARYGMNTMMVNQIVAAGLGGLDVTETVEGRERYPIQVRFDRSVRDHVEDMNEVAVVTHTGEVVPLKHLATMTQVWGPGAINSEDARLVAHVSFSPARQGGDLETVEAVMASLTKARNAASANPQDISDGLHFPDGNFELQAVGSFQNQIEANQRLMWIIPVVVLINLLLHYLHFRDLPLSLVVFSGIPFAAAGGMICVAVMGVDTNTAMWVGFIALFGLAADDGIVIATYMKTVLDERDIRSVAELREAIYFAGLKRVRPCLMTTITTLAALVPVLISTGRGADVARAMALPVFGGMLIEPFTSFIVPTLYCAYREFTMRTGLEQVPETSPVATSNIAEVPQ</sequence>
<feature type="transmembrane region" description="Helical" evidence="1">
    <location>
        <begin position="367"/>
        <end position="386"/>
    </location>
</feature>
<keyword evidence="1" id="KW-1133">Transmembrane helix</keyword>
<dbReference type="PANTHER" id="PTHR32063">
    <property type="match status" value="1"/>
</dbReference>